<feature type="domain" description="Transcription elongation factor GreA/GreB C-terminal" evidence="4">
    <location>
        <begin position="87"/>
        <end position="153"/>
    </location>
</feature>
<dbReference type="GO" id="GO:0003677">
    <property type="term" value="F:DNA binding"/>
    <property type="evidence" value="ECO:0007669"/>
    <property type="project" value="InterPro"/>
</dbReference>
<name>A0A4Q7JE32_9PSEU</name>
<dbReference type="GO" id="GO:0016301">
    <property type="term" value="F:kinase activity"/>
    <property type="evidence" value="ECO:0007669"/>
    <property type="project" value="UniProtKB-KW"/>
</dbReference>
<dbReference type="SUPFAM" id="SSF54534">
    <property type="entry name" value="FKBP-like"/>
    <property type="match status" value="1"/>
</dbReference>
<feature type="region of interest" description="Disordered" evidence="3">
    <location>
        <begin position="139"/>
        <end position="158"/>
    </location>
</feature>
<organism evidence="6 7">
    <name type="scientific">Amycolatopsis suaedae</name>
    <dbReference type="NCBI Taxonomy" id="2510978"/>
    <lineage>
        <taxon>Bacteria</taxon>
        <taxon>Bacillati</taxon>
        <taxon>Actinomycetota</taxon>
        <taxon>Actinomycetes</taxon>
        <taxon>Pseudonocardiales</taxon>
        <taxon>Pseudonocardiaceae</taxon>
        <taxon>Amycolatopsis</taxon>
    </lineage>
</organism>
<keyword evidence="2" id="KW-0804">Transcription</keyword>
<dbReference type="InterPro" id="IPR022691">
    <property type="entry name" value="Tscrpt_elong_fac_GreA/B_N"/>
</dbReference>
<dbReference type="GO" id="GO:0070063">
    <property type="term" value="F:RNA polymerase binding"/>
    <property type="evidence" value="ECO:0007669"/>
    <property type="project" value="InterPro"/>
</dbReference>
<accession>A0A4Q7JE32</accession>
<keyword evidence="6" id="KW-0418">Kinase</keyword>
<protein>
    <submittedName>
        <fullName evidence="6">Nucleoside diphosphate kinase regulator</fullName>
    </submittedName>
</protein>
<dbReference type="GO" id="GO:0006354">
    <property type="term" value="P:DNA-templated transcription elongation"/>
    <property type="evidence" value="ECO:0007669"/>
    <property type="project" value="TreeGrafter"/>
</dbReference>
<dbReference type="InterPro" id="IPR023459">
    <property type="entry name" value="Tscrpt_elong_fac_GreA/B_fam"/>
</dbReference>
<evidence type="ECO:0000256" key="2">
    <source>
        <dbReference type="ARBA" id="ARBA00023163"/>
    </source>
</evidence>
<dbReference type="EMBL" id="SFCC01000002">
    <property type="protein sequence ID" value="RZQ65352.1"/>
    <property type="molecule type" value="Genomic_DNA"/>
</dbReference>
<dbReference type="InterPro" id="IPR036805">
    <property type="entry name" value="Tscrpt_elong_fac_GreA/B_N_sf"/>
</dbReference>
<dbReference type="PANTHER" id="PTHR30437:SF4">
    <property type="entry name" value="TRANSCRIPTION ELONGATION FACTOR GREA"/>
    <property type="match status" value="1"/>
</dbReference>
<dbReference type="SUPFAM" id="SSF46557">
    <property type="entry name" value="GreA transcript cleavage protein, N-terminal domain"/>
    <property type="match status" value="1"/>
</dbReference>
<dbReference type="RefSeq" id="WP_130474138.1">
    <property type="nucleotide sequence ID" value="NZ_SFCC01000002.1"/>
</dbReference>
<keyword evidence="7" id="KW-1185">Reference proteome</keyword>
<evidence type="ECO:0000256" key="1">
    <source>
        <dbReference type="ARBA" id="ARBA00023015"/>
    </source>
</evidence>
<dbReference type="AlphaFoldDB" id="A0A4Q7JE32"/>
<dbReference type="InterPro" id="IPR001437">
    <property type="entry name" value="Tscrpt_elong_fac_GreA/B_C"/>
</dbReference>
<keyword evidence="1" id="KW-0805">Transcription regulation</keyword>
<dbReference type="PANTHER" id="PTHR30437">
    <property type="entry name" value="TRANSCRIPTION ELONGATION FACTOR GREA"/>
    <property type="match status" value="1"/>
</dbReference>
<dbReference type="Gene3D" id="1.10.287.180">
    <property type="entry name" value="Transcription elongation factor, GreA/GreB, N-terminal domain"/>
    <property type="match status" value="1"/>
</dbReference>
<reference evidence="6 7" key="1">
    <citation type="submission" date="2019-02" db="EMBL/GenBank/DDBJ databases">
        <title>Draft genome sequence of Amycolatopsis sp. 8-3EHSu isolated from roots of Suaeda maritima.</title>
        <authorList>
            <person name="Duangmal K."/>
            <person name="Chantavorakit T."/>
        </authorList>
    </citation>
    <scope>NUCLEOTIDE SEQUENCE [LARGE SCALE GENOMIC DNA]</scope>
    <source>
        <strain evidence="6 7">8-3EHSu</strain>
    </source>
</reference>
<dbReference type="NCBIfam" id="NF004548">
    <property type="entry name" value="PRK05892.1"/>
    <property type="match status" value="1"/>
</dbReference>
<evidence type="ECO:0000313" key="6">
    <source>
        <dbReference type="EMBL" id="RZQ65352.1"/>
    </source>
</evidence>
<dbReference type="OrthoDB" id="3823115at2"/>
<feature type="region of interest" description="Disordered" evidence="3">
    <location>
        <begin position="25"/>
        <end position="44"/>
    </location>
</feature>
<dbReference type="Pfam" id="PF03449">
    <property type="entry name" value="GreA_GreB_N"/>
    <property type="match status" value="1"/>
</dbReference>
<evidence type="ECO:0000256" key="3">
    <source>
        <dbReference type="SAM" id="MobiDB-lite"/>
    </source>
</evidence>
<comment type="caution">
    <text evidence="6">The sequence shown here is derived from an EMBL/GenBank/DDBJ whole genome shotgun (WGS) entry which is preliminary data.</text>
</comment>
<gene>
    <name evidence="6" type="ORF">EWH70_05605</name>
</gene>
<feature type="domain" description="Transcription elongation factor GreA/GreB N-terminal" evidence="5">
    <location>
        <begin position="6"/>
        <end position="69"/>
    </location>
</feature>
<dbReference type="Gene3D" id="3.10.50.30">
    <property type="entry name" value="Transcription elongation factor, GreA/GreB, C-terminal domain"/>
    <property type="match status" value="1"/>
</dbReference>
<dbReference type="InterPro" id="IPR036953">
    <property type="entry name" value="GreA/GreB_C_sf"/>
</dbReference>
<evidence type="ECO:0000313" key="7">
    <source>
        <dbReference type="Proteomes" id="UP000292003"/>
    </source>
</evidence>
<evidence type="ECO:0000259" key="4">
    <source>
        <dbReference type="Pfam" id="PF01272"/>
    </source>
</evidence>
<keyword evidence="6" id="KW-0808">Transferase</keyword>
<dbReference type="PIRSF" id="PIRSF006092">
    <property type="entry name" value="GreA_GreB"/>
    <property type="match status" value="1"/>
</dbReference>
<proteinExistence type="predicted"/>
<dbReference type="GO" id="GO:0032784">
    <property type="term" value="P:regulation of DNA-templated transcription elongation"/>
    <property type="evidence" value="ECO:0007669"/>
    <property type="project" value="InterPro"/>
</dbReference>
<dbReference type="Pfam" id="PF01272">
    <property type="entry name" value="GreA_GreB"/>
    <property type="match status" value="1"/>
</dbReference>
<evidence type="ECO:0000259" key="5">
    <source>
        <dbReference type="Pfam" id="PF03449"/>
    </source>
</evidence>
<dbReference type="Proteomes" id="UP000292003">
    <property type="component" value="Unassembled WGS sequence"/>
</dbReference>
<sequence length="158" mass="17378">MAASNLSPAARERLEDELARLREQRSSQALNLREEDPVGDSADQAGLLERAETTAWIDRRIREITDMLTHGESPEAAARREGQLPDGTTVKLRFSDGEEETMRVVAFADETTEDDVTALTADSPLGRALIGKSKGDTITYRTPRGEQSAKVLSLNLPR</sequence>